<evidence type="ECO:0000259" key="7">
    <source>
        <dbReference type="PROSITE" id="PS50112"/>
    </source>
</evidence>
<feature type="domain" description="PAC" evidence="8">
    <location>
        <begin position="95"/>
        <end position="147"/>
    </location>
</feature>
<gene>
    <name evidence="9" type="ORF">K1X11_015130</name>
</gene>
<dbReference type="NCBIfam" id="TIGR00229">
    <property type="entry name" value="sensory_box"/>
    <property type="match status" value="1"/>
</dbReference>
<dbReference type="CDD" id="cd00156">
    <property type="entry name" value="REC"/>
    <property type="match status" value="1"/>
</dbReference>
<evidence type="ECO:0000256" key="1">
    <source>
        <dbReference type="ARBA" id="ARBA00000085"/>
    </source>
</evidence>
<keyword evidence="9" id="KW-0067">ATP-binding</keyword>
<dbReference type="Gene3D" id="3.40.50.2300">
    <property type="match status" value="1"/>
</dbReference>
<dbReference type="SMART" id="SM00448">
    <property type="entry name" value="REC"/>
    <property type="match status" value="1"/>
</dbReference>
<dbReference type="SUPFAM" id="SSF47384">
    <property type="entry name" value="Homodimeric domain of signal transducing histidine kinase"/>
    <property type="match status" value="1"/>
</dbReference>
<dbReference type="Pfam" id="PF00512">
    <property type="entry name" value="HisKA"/>
    <property type="match status" value="1"/>
</dbReference>
<dbReference type="Gene3D" id="3.30.565.10">
    <property type="entry name" value="Histidine kinase-like ATPase, C-terminal domain"/>
    <property type="match status" value="1"/>
</dbReference>
<organism evidence="9 10">
    <name type="scientific">Actomonas aquatica</name>
    <dbReference type="NCBI Taxonomy" id="2866162"/>
    <lineage>
        <taxon>Bacteria</taxon>
        <taxon>Pseudomonadati</taxon>
        <taxon>Verrucomicrobiota</taxon>
        <taxon>Opitutia</taxon>
        <taxon>Opitutales</taxon>
        <taxon>Opitutaceae</taxon>
        <taxon>Actomonas</taxon>
    </lineage>
</organism>
<dbReference type="Pfam" id="PF02518">
    <property type="entry name" value="HATPase_c"/>
    <property type="match status" value="1"/>
</dbReference>
<dbReference type="CDD" id="cd00130">
    <property type="entry name" value="PAS"/>
    <property type="match status" value="1"/>
</dbReference>
<dbReference type="InterPro" id="IPR000700">
    <property type="entry name" value="PAS-assoc_C"/>
</dbReference>
<dbReference type="SUPFAM" id="SSF55874">
    <property type="entry name" value="ATPase domain of HSP90 chaperone/DNA topoisomerase II/histidine kinase"/>
    <property type="match status" value="1"/>
</dbReference>
<comment type="catalytic activity">
    <reaction evidence="1">
        <text>ATP + protein L-histidine = ADP + protein N-phospho-L-histidine.</text>
        <dbReference type="EC" id="2.7.13.3"/>
    </reaction>
</comment>
<evidence type="ECO:0000259" key="5">
    <source>
        <dbReference type="PROSITE" id="PS50109"/>
    </source>
</evidence>
<dbReference type="Pfam" id="PF08448">
    <property type="entry name" value="PAS_4"/>
    <property type="match status" value="1"/>
</dbReference>
<dbReference type="Gene3D" id="1.10.287.130">
    <property type="match status" value="1"/>
</dbReference>
<dbReference type="InterPro" id="IPR004358">
    <property type="entry name" value="Sig_transdc_His_kin-like_C"/>
</dbReference>
<dbReference type="GO" id="GO:0005524">
    <property type="term" value="F:ATP binding"/>
    <property type="evidence" value="ECO:0007669"/>
    <property type="project" value="UniProtKB-KW"/>
</dbReference>
<protein>
    <recommendedName>
        <fullName evidence="2">histidine kinase</fullName>
        <ecNumber evidence="2">2.7.13.3</ecNumber>
    </recommendedName>
</protein>
<dbReference type="EC" id="2.7.13.3" evidence="2"/>
<feature type="domain" description="PAS" evidence="7">
    <location>
        <begin position="17"/>
        <end position="74"/>
    </location>
</feature>
<dbReference type="InterPro" id="IPR035965">
    <property type="entry name" value="PAS-like_dom_sf"/>
</dbReference>
<dbReference type="InterPro" id="IPR003594">
    <property type="entry name" value="HATPase_dom"/>
</dbReference>
<dbReference type="SMART" id="SM00388">
    <property type="entry name" value="HisKA"/>
    <property type="match status" value="1"/>
</dbReference>
<feature type="modified residue" description="4-aspartylphosphate" evidence="4">
    <location>
        <position position="455"/>
    </location>
</feature>
<keyword evidence="10" id="KW-1185">Reference proteome</keyword>
<dbReference type="PROSITE" id="PS50109">
    <property type="entry name" value="HIS_KIN"/>
    <property type="match status" value="1"/>
</dbReference>
<proteinExistence type="predicted"/>
<dbReference type="SUPFAM" id="SSF52172">
    <property type="entry name" value="CheY-like"/>
    <property type="match status" value="1"/>
</dbReference>
<dbReference type="PROSITE" id="PS50113">
    <property type="entry name" value="PAC"/>
    <property type="match status" value="1"/>
</dbReference>
<reference evidence="9 10" key="1">
    <citation type="submission" date="2023-12" db="EMBL/GenBank/DDBJ databases">
        <title>Description of an unclassified Opitutus bacterium of Verrucomicrobiota.</title>
        <authorList>
            <person name="Zhang D.-F."/>
        </authorList>
    </citation>
    <scope>NUCLEOTIDE SEQUENCE [LARGE SCALE GENOMIC DNA]</scope>
    <source>
        <strain evidence="9 10">WL0086</strain>
    </source>
</reference>
<keyword evidence="9" id="KW-0547">Nucleotide-binding</keyword>
<dbReference type="InterPro" id="IPR005467">
    <property type="entry name" value="His_kinase_dom"/>
</dbReference>
<evidence type="ECO:0000313" key="9">
    <source>
        <dbReference type="EMBL" id="WRQ86147.1"/>
    </source>
</evidence>
<dbReference type="PANTHER" id="PTHR43065:SF42">
    <property type="entry name" value="TWO-COMPONENT SENSOR PPRA"/>
    <property type="match status" value="1"/>
</dbReference>
<dbReference type="SUPFAM" id="SSF55785">
    <property type="entry name" value="PYP-like sensor domain (PAS domain)"/>
    <property type="match status" value="1"/>
</dbReference>
<dbReference type="PRINTS" id="PR00344">
    <property type="entry name" value="BCTRLSENSOR"/>
</dbReference>
<dbReference type="InterPro" id="IPR036890">
    <property type="entry name" value="HATPase_C_sf"/>
</dbReference>
<dbReference type="PROSITE" id="PS50110">
    <property type="entry name" value="RESPONSE_REGULATORY"/>
    <property type="match status" value="1"/>
</dbReference>
<evidence type="ECO:0000259" key="6">
    <source>
        <dbReference type="PROSITE" id="PS50110"/>
    </source>
</evidence>
<dbReference type="Gene3D" id="3.30.450.20">
    <property type="entry name" value="PAS domain"/>
    <property type="match status" value="1"/>
</dbReference>
<name>A0ABZ1C421_9BACT</name>
<evidence type="ECO:0000259" key="8">
    <source>
        <dbReference type="PROSITE" id="PS50113"/>
    </source>
</evidence>
<dbReference type="InterPro" id="IPR013656">
    <property type="entry name" value="PAS_4"/>
</dbReference>
<feature type="domain" description="Response regulatory" evidence="6">
    <location>
        <begin position="404"/>
        <end position="518"/>
    </location>
</feature>
<dbReference type="Pfam" id="PF00072">
    <property type="entry name" value="Response_reg"/>
    <property type="match status" value="1"/>
</dbReference>
<accession>A0ABZ1C421</accession>
<dbReference type="PROSITE" id="PS50112">
    <property type="entry name" value="PAS"/>
    <property type="match status" value="1"/>
</dbReference>
<dbReference type="InterPro" id="IPR011006">
    <property type="entry name" value="CheY-like_superfamily"/>
</dbReference>
<dbReference type="InterPro" id="IPR036097">
    <property type="entry name" value="HisK_dim/P_sf"/>
</dbReference>
<dbReference type="InterPro" id="IPR000014">
    <property type="entry name" value="PAS"/>
</dbReference>
<keyword evidence="3 4" id="KW-0597">Phosphoprotein</keyword>
<dbReference type="SMART" id="SM00387">
    <property type="entry name" value="HATPase_c"/>
    <property type="match status" value="1"/>
</dbReference>
<feature type="domain" description="Histidine kinase" evidence="5">
    <location>
        <begin position="160"/>
        <end position="383"/>
    </location>
</feature>
<dbReference type="SMART" id="SM00091">
    <property type="entry name" value="PAS"/>
    <property type="match status" value="1"/>
</dbReference>
<evidence type="ECO:0000313" key="10">
    <source>
        <dbReference type="Proteomes" id="UP000738431"/>
    </source>
</evidence>
<evidence type="ECO:0000256" key="4">
    <source>
        <dbReference type="PROSITE-ProRule" id="PRU00169"/>
    </source>
</evidence>
<dbReference type="Proteomes" id="UP000738431">
    <property type="component" value="Chromosome"/>
</dbReference>
<dbReference type="InterPro" id="IPR001789">
    <property type="entry name" value="Sig_transdc_resp-reg_receiver"/>
</dbReference>
<sequence length="522" mass="56794">MSAKSSKSASAKSAAPSPTLLQGVFDNLTEGVLIAEPKLGRTGLRVLHANPALCRITGYTARELSGRGHARLHPTPADLTALREWIASLPDAEPLTSEGYVLTKQGHHLYCAWTISPLRDARGRLTHLIITYSDQTAQRRLQEALVHAQRLDAVGRLAGGVAHDFNNLLSVINGYCEILQHSIGDNPKAKREVLEIHQAGQRASGLVRQLLAFGRRQALDPRVISPNRLVRENADILSRLLGEERSLELSLDDEVGNIRVDPTQLQQVLLNLVLNARDATRPTGRVVITTKNRSVEPGYNRRLTDLRPGHYVVLTVSDNGCGMDDATQAVLFEPFFTTKDEGMGTGLGLALVYGVVQQSNGHILVQSAPGQGTTFEIYLPFVQEEAAGSTGPLAPLPSTRGRETLLVVEEDTVVRKMVSGILTADGYDVMEASSPAAGLIEVKRHVNAPHLVIVDTADPSDDIFNMLRELHAHHAGLRVLCTPHREAHRVDFIPLAQQQTLPKPFALSALLNSVRQLLDAAL</sequence>
<dbReference type="EMBL" id="CP139781">
    <property type="protein sequence ID" value="WRQ86147.1"/>
    <property type="molecule type" value="Genomic_DNA"/>
</dbReference>
<dbReference type="RefSeq" id="WP_221031653.1">
    <property type="nucleotide sequence ID" value="NZ_CP139781.1"/>
</dbReference>
<evidence type="ECO:0000256" key="3">
    <source>
        <dbReference type="ARBA" id="ARBA00022553"/>
    </source>
</evidence>
<dbReference type="InterPro" id="IPR003661">
    <property type="entry name" value="HisK_dim/P_dom"/>
</dbReference>
<dbReference type="PANTHER" id="PTHR43065">
    <property type="entry name" value="SENSOR HISTIDINE KINASE"/>
    <property type="match status" value="1"/>
</dbReference>
<evidence type="ECO:0000256" key="2">
    <source>
        <dbReference type="ARBA" id="ARBA00012438"/>
    </source>
</evidence>